<proteinExistence type="predicted"/>
<keyword evidence="1" id="KW-0812">Transmembrane</keyword>
<comment type="caution">
    <text evidence="2">The sequence shown here is derived from an EMBL/GenBank/DDBJ whole genome shotgun (WGS) entry which is preliminary data.</text>
</comment>
<keyword evidence="1" id="KW-1133">Transmembrane helix</keyword>
<name>A0AAJ0HMJ9_9PEZI</name>
<dbReference type="Proteomes" id="UP001275084">
    <property type="component" value="Unassembled WGS sequence"/>
</dbReference>
<feature type="transmembrane region" description="Helical" evidence="1">
    <location>
        <begin position="34"/>
        <end position="53"/>
    </location>
</feature>
<organism evidence="2 3">
    <name type="scientific">Lasiosphaeria hispida</name>
    <dbReference type="NCBI Taxonomy" id="260671"/>
    <lineage>
        <taxon>Eukaryota</taxon>
        <taxon>Fungi</taxon>
        <taxon>Dikarya</taxon>
        <taxon>Ascomycota</taxon>
        <taxon>Pezizomycotina</taxon>
        <taxon>Sordariomycetes</taxon>
        <taxon>Sordariomycetidae</taxon>
        <taxon>Sordariales</taxon>
        <taxon>Lasiosphaeriaceae</taxon>
        <taxon>Lasiosphaeria</taxon>
    </lineage>
</organism>
<dbReference type="EMBL" id="JAUIQD010000003">
    <property type="protein sequence ID" value="KAK3357519.1"/>
    <property type="molecule type" value="Genomic_DNA"/>
</dbReference>
<reference evidence="2" key="1">
    <citation type="journal article" date="2023" name="Mol. Phylogenet. Evol.">
        <title>Genome-scale phylogeny and comparative genomics of the fungal order Sordariales.</title>
        <authorList>
            <person name="Hensen N."/>
            <person name="Bonometti L."/>
            <person name="Westerberg I."/>
            <person name="Brannstrom I.O."/>
            <person name="Guillou S."/>
            <person name="Cros-Aarteil S."/>
            <person name="Calhoun S."/>
            <person name="Haridas S."/>
            <person name="Kuo A."/>
            <person name="Mondo S."/>
            <person name="Pangilinan J."/>
            <person name="Riley R."/>
            <person name="LaButti K."/>
            <person name="Andreopoulos B."/>
            <person name="Lipzen A."/>
            <person name="Chen C."/>
            <person name="Yan M."/>
            <person name="Daum C."/>
            <person name="Ng V."/>
            <person name="Clum A."/>
            <person name="Steindorff A."/>
            <person name="Ohm R.A."/>
            <person name="Martin F."/>
            <person name="Silar P."/>
            <person name="Natvig D.O."/>
            <person name="Lalanne C."/>
            <person name="Gautier V."/>
            <person name="Ament-Velasquez S.L."/>
            <person name="Kruys A."/>
            <person name="Hutchinson M.I."/>
            <person name="Powell A.J."/>
            <person name="Barry K."/>
            <person name="Miller A.N."/>
            <person name="Grigoriev I.V."/>
            <person name="Debuchy R."/>
            <person name="Gladieux P."/>
            <person name="Hiltunen Thoren M."/>
            <person name="Johannesson H."/>
        </authorList>
    </citation>
    <scope>NUCLEOTIDE SEQUENCE</scope>
    <source>
        <strain evidence="2">CBS 955.72</strain>
    </source>
</reference>
<evidence type="ECO:0000313" key="3">
    <source>
        <dbReference type="Proteomes" id="UP001275084"/>
    </source>
</evidence>
<keyword evidence="3" id="KW-1185">Reference proteome</keyword>
<feature type="transmembrane region" description="Helical" evidence="1">
    <location>
        <begin position="7"/>
        <end position="28"/>
    </location>
</feature>
<evidence type="ECO:0000313" key="2">
    <source>
        <dbReference type="EMBL" id="KAK3357519.1"/>
    </source>
</evidence>
<accession>A0AAJ0HMJ9</accession>
<gene>
    <name evidence="2" type="ORF">B0T25DRAFT_161506</name>
</gene>
<keyword evidence="1" id="KW-0472">Membrane</keyword>
<sequence>MSTRRRFVWPRTVGTTPVVVVVVVVGPWRDIRCYFFFRFFLLFSYPLSASLRLRRWGWQKDMPPPRSTIGSTQHSAHTALADFPPTIRLCGRVIAH</sequence>
<protein>
    <submittedName>
        <fullName evidence="2">Uncharacterized protein</fullName>
    </submittedName>
</protein>
<evidence type="ECO:0000256" key="1">
    <source>
        <dbReference type="SAM" id="Phobius"/>
    </source>
</evidence>
<dbReference type="AlphaFoldDB" id="A0AAJ0HMJ9"/>
<reference evidence="2" key="2">
    <citation type="submission" date="2023-06" db="EMBL/GenBank/DDBJ databases">
        <authorList>
            <consortium name="Lawrence Berkeley National Laboratory"/>
            <person name="Haridas S."/>
            <person name="Hensen N."/>
            <person name="Bonometti L."/>
            <person name="Westerberg I."/>
            <person name="Brannstrom I.O."/>
            <person name="Guillou S."/>
            <person name="Cros-Aarteil S."/>
            <person name="Calhoun S."/>
            <person name="Kuo A."/>
            <person name="Mondo S."/>
            <person name="Pangilinan J."/>
            <person name="Riley R."/>
            <person name="Labutti K."/>
            <person name="Andreopoulos B."/>
            <person name="Lipzen A."/>
            <person name="Chen C."/>
            <person name="Yanf M."/>
            <person name="Daum C."/>
            <person name="Ng V."/>
            <person name="Clum A."/>
            <person name="Steindorff A."/>
            <person name="Ohm R."/>
            <person name="Martin F."/>
            <person name="Silar P."/>
            <person name="Natvig D."/>
            <person name="Lalanne C."/>
            <person name="Gautier V."/>
            <person name="Ament-Velasquez S.L."/>
            <person name="Kruys A."/>
            <person name="Hutchinson M.I."/>
            <person name="Powell A.J."/>
            <person name="Barry K."/>
            <person name="Miller A.N."/>
            <person name="Grigoriev I.V."/>
            <person name="Debuchy R."/>
            <person name="Gladieux P."/>
            <person name="Thoren M.H."/>
            <person name="Johannesson H."/>
        </authorList>
    </citation>
    <scope>NUCLEOTIDE SEQUENCE</scope>
    <source>
        <strain evidence="2">CBS 955.72</strain>
    </source>
</reference>